<gene>
    <name evidence="1" type="ORF">P7H43_09115</name>
</gene>
<dbReference type="RefSeq" id="WP_303220252.1">
    <property type="nucleotide sequence ID" value="NZ_CAUGVL010000114.1"/>
</dbReference>
<evidence type="ECO:0000313" key="2">
    <source>
        <dbReference type="Proteomes" id="UP001256711"/>
    </source>
</evidence>
<evidence type="ECO:0000313" key="1">
    <source>
        <dbReference type="EMBL" id="MDT2810646.1"/>
    </source>
</evidence>
<comment type="caution">
    <text evidence="1">The sequence shown here is derived from an EMBL/GenBank/DDBJ whole genome shotgun (WGS) entry which is preliminary data.</text>
</comment>
<sequence>MKALFIFDDGKNSTFYLYDLMNGVNRLIHFAPEIPLQTITLGELYTREPIEKFVAHFAGAFSIEVKKYLVMEKAEGLALVKNSGLASDGKFHVTNPTSFTACKNQKRYEEGDLALAPEEIDAYISWQIDDDGSFGVFTRQEDVIRLMRRKLVTPRLSMVTKHAGKVSNYTKTNLNLKDLLKMGSGYLAKGDAPMKKQTVPTLGTYELSQEQPYRLVRIEWAENPVQLRAPLR</sequence>
<dbReference type="EMBL" id="JARQBJ010000004">
    <property type="protein sequence ID" value="MDT2810646.1"/>
    <property type="molecule type" value="Genomic_DNA"/>
</dbReference>
<accession>A0AAW8TYV2</accession>
<protein>
    <submittedName>
        <fullName evidence="1">Uncharacterized protein</fullName>
    </submittedName>
</protein>
<proteinExistence type="predicted"/>
<reference evidence="1" key="1">
    <citation type="submission" date="2023-03" db="EMBL/GenBank/DDBJ databases">
        <authorList>
            <person name="Shen W."/>
            <person name="Cai J."/>
        </authorList>
    </citation>
    <scope>NUCLEOTIDE SEQUENCE</scope>
    <source>
        <strain evidence="1">B226-2</strain>
    </source>
</reference>
<dbReference type="Proteomes" id="UP001256711">
    <property type="component" value="Unassembled WGS sequence"/>
</dbReference>
<dbReference type="AlphaFoldDB" id="A0AAW8TYV2"/>
<name>A0AAW8TYV2_9ENTE</name>
<organism evidence="1 2">
    <name type="scientific">Enterococcus asini</name>
    <dbReference type="NCBI Taxonomy" id="57732"/>
    <lineage>
        <taxon>Bacteria</taxon>
        <taxon>Bacillati</taxon>
        <taxon>Bacillota</taxon>
        <taxon>Bacilli</taxon>
        <taxon>Lactobacillales</taxon>
        <taxon>Enterococcaceae</taxon>
        <taxon>Enterococcus</taxon>
    </lineage>
</organism>
<dbReference type="Gene3D" id="3.40.630.190">
    <property type="entry name" value="LCP protein"/>
    <property type="match status" value="1"/>
</dbReference>